<dbReference type="EMBL" id="BMIQ01000014">
    <property type="protein sequence ID" value="GGE24588.1"/>
    <property type="molecule type" value="Genomic_DNA"/>
</dbReference>
<dbReference type="Gene3D" id="1.25.40.10">
    <property type="entry name" value="Tetratricopeptide repeat domain"/>
    <property type="match status" value="1"/>
</dbReference>
<protein>
    <recommendedName>
        <fullName evidence="3">Tetratricopeptide repeat protein</fullName>
    </recommendedName>
</protein>
<proteinExistence type="predicted"/>
<accession>A0A917A380</accession>
<dbReference type="AlphaFoldDB" id="A0A917A380"/>
<reference evidence="1" key="2">
    <citation type="submission" date="2020-09" db="EMBL/GenBank/DDBJ databases">
        <authorList>
            <person name="Sun Q."/>
            <person name="Zhou Y."/>
        </authorList>
    </citation>
    <scope>NUCLEOTIDE SEQUENCE</scope>
    <source>
        <strain evidence="1">CGMCC 1.15367</strain>
    </source>
</reference>
<sequence length="464" mass="49903">MIVRHKLYCGFMLAIAAFGLCDREVRAQTSGVLQPAAEAGSATDAQSRYDRALAGVQGDMGNPAMSFELAEAATQSGNVRAAIAALESVLLIDPTLSNIKLELGVLYLRAGSPAIAKRFIDEALSDPAAPADVRARAKEYADLASVQSRPWSVTGDVYAGLRYETNANGATKNSSIGFIGSNNTPLIGTIDPSSKGQEDISAVFNARSRIAYDLGLQSGSSIVANLGYSTSKYFKRTDLNLDILNVDLGPSLVFGGEGEANWIARPYVSGALVYRDQNFYQSDTGLGLSVSGPIGGGFGFTGDVSARYLDYQETSLYPVNDRKDGWSYDAAPGLSYAVSPSLLLQANLLVGRVDARAESESYWQKGIRASVVQGFANPFGFDTPAWTGTLSGGYRNLDYDAPDRVFSLREAQNDDRYDIGLSLQMPFRTNLALVGDVRYTRSISNYDLYDYDNFATSLGLAVKF</sequence>
<evidence type="ECO:0000313" key="2">
    <source>
        <dbReference type="Proteomes" id="UP000644699"/>
    </source>
</evidence>
<evidence type="ECO:0008006" key="3">
    <source>
        <dbReference type="Google" id="ProtNLM"/>
    </source>
</evidence>
<dbReference type="SUPFAM" id="SSF48452">
    <property type="entry name" value="TPR-like"/>
    <property type="match status" value="1"/>
</dbReference>
<name>A0A917A380_9HYPH</name>
<dbReference type="Proteomes" id="UP000644699">
    <property type="component" value="Unassembled WGS sequence"/>
</dbReference>
<evidence type="ECO:0000313" key="1">
    <source>
        <dbReference type="EMBL" id="GGE24588.1"/>
    </source>
</evidence>
<dbReference type="InterPro" id="IPR011990">
    <property type="entry name" value="TPR-like_helical_dom_sf"/>
</dbReference>
<comment type="caution">
    <text evidence="1">The sequence shown here is derived from an EMBL/GenBank/DDBJ whole genome shotgun (WGS) entry which is preliminary data.</text>
</comment>
<dbReference type="Pfam" id="PF14559">
    <property type="entry name" value="TPR_19"/>
    <property type="match status" value="1"/>
</dbReference>
<keyword evidence="2" id="KW-1185">Reference proteome</keyword>
<gene>
    <name evidence="1" type="ORF">GCM10011390_50040</name>
</gene>
<organism evidence="1 2">
    <name type="scientific">Aureimonas endophytica</name>
    <dbReference type="NCBI Taxonomy" id="2027858"/>
    <lineage>
        <taxon>Bacteria</taxon>
        <taxon>Pseudomonadati</taxon>
        <taxon>Pseudomonadota</taxon>
        <taxon>Alphaproteobacteria</taxon>
        <taxon>Hyphomicrobiales</taxon>
        <taxon>Aurantimonadaceae</taxon>
        <taxon>Aureimonas</taxon>
    </lineage>
</organism>
<reference evidence="1" key="1">
    <citation type="journal article" date="2014" name="Int. J. Syst. Evol. Microbiol.">
        <title>Complete genome sequence of Corynebacterium casei LMG S-19264T (=DSM 44701T), isolated from a smear-ripened cheese.</title>
        <authorList>
            <consortium name="US DOE Joint Genome Institute (JGI-PGF)"/>
            <person name="Walter F."/>
            <person name="Albersmeier A."/>
            <person name="Kalinowski J."/>
            <person name="Ruckert C."/>
        </authorList>
    </citation>
    <scope>NUCLEOTIDE SEQUENCE</scope>
    <source>
        <strain evidence="1">CGMCC 1.15367</strain>
    </source>
</reference>